<dbReference type="Proteomes" id="UP000027195">
    <property type="component" value="Unassembled WGS sequence"/>
</dbReference>
<feature type="compositionally biased region" description="Acidic residues" evidence="1">
    <location>
        <begin position="130"/>
        <end position="143"/>
    </location>
</feature>
<dbReference type="EMBL" id="KL198052">
    <property type="protein sequence ID" value="KDQ12212.1"/>
    <property type="molecule type" value="Genomic_DNA"/>
</dbReference>
<dbReference type="AlphaFoldDB" id="A0A067MK06"/>
<feature type="compositionally biased region" description="Basic and acidic residues" evidence="1">
    <location>
        <begin position="72"/>
        <end position="82"/>
    </location>
</feature>
<evidence type="ECO:0000313" key="3">
    <source>
        <dbReference type="Proteomes" id="UP000027195"/>
    </source>
</evidence>
<feature type="compositionally biased region" description="Basic and acidic residues" evidence="1">
    <location>
        <begin position="96"/>
        <end position="109"/>
    </location>
</feature>
<keyword evidence="3" id="KW-1185">Reference proteome</keyword>
<feature type="region of interest" description="Disordered" evidence="1">
    <location>
        <begin position="1"/>
        <end position="149"/>
    </location>
</feature>
<evidence type="ECO:0000313" key="2">
    <source>
        <dbReference type="EMBL" id="KDQ12212.1"/>
    </source>
</evidence>
<protein>
    <submittedName>
        <fullName evidence="2">Uncharacterized protein</fullName>
    </submittedName>
</protein>
<feature type="compositionally biased region" description="Basic and acidic residues" evidence="1">
    <location>
        <begin position="40"/>
        <end position="59"/>
    </location>
</feature>
<evidence type="ECO:0000256" key="1">
    <source>
        <dbReference type="SAM" id="MobiDB-lite"/>
    </source>
</evidence>
<dbReference type="HOGENOM" id="CLU_1586218_0_0_1"/>
<name>A0A067MK06_BOTB1</name>
<reference evidence="3" key="1">
    <citation type="journal article" date="2014" name="Proc. Natl. Acad. Sci. U.S.A.">
        <title>Extensive sampling of basidiomycete genomes demonstrates inadequacy of the white-rot/brown-rot paradigm for wood decay fungi.</title>
        <authorList>
            <person name="Riley R."/>
            <person name="Salamov A.A."/>
            <person name="Brown D.W."/>
            <person name="Nagy L.G."/>
            <person name="Floudas D."/>
            <person name="Held B.W."/>
            <person name="Levasseur A."/>
            <person name="Lombard V."/>
            <person name="Morin E."/>
            <person name="Otillar R."/>
            <person name="Lindquist E.A."/>
            <person name="Sun H."/>
            <person name="LaButti K.M."/>
            <person name="Schmutz J."/>
            <person name="Jabbour D."/>
            <person name="Luo H."/>
            <person name="Baker S.E."/>
            <person name="Pisabarro A.G."/>
            <person name="Walton J.D."/>
            <person name="Blanchette R.A."/>
            <person name="Henrissat B."/>
            <person name="Martin F."/>
            <person name="Cullen D."/>
            <person name="Hibbett D.S."/>
            <person name="Grigoriev I.V."/>
        </authorList>
    </citation>
    <scope>NUCLEOTIDE SEQUENCE [LARGE SCALE GENOMIC DNA]</scope>
    <source>
        <strain evidence="3">FD-172 SS1</strain>
    </source>
</reference>
<proteinExistence type="predicted"/>
<dbReference type="InParanoid" id="A0A067MK06"/>
<accession>A0A067MK06</accession>
<sequence>MSTHYDDEYPALTDSDGPDDIISEASAPILSQSPPIDDILSDHEHIREDAHPHPREQRSPEIGAPISVDHTYGAEDNYHEDQDAWGPSSSMGSFQDARDSLSQEHHEPEPLGLSPYQNRPSESPEPADPVPDDPEAQEGDFDTVDANNDPLFVPVESLYDDEPLSIPLNTLPPAFKEHPAI</sequence>
<gene>
    <name evidence="2" type="ORF">BOTBODRAFT_176730</name>
</gene>
<organism evidence="2 3">
    <name type="scientific">Botryobasidium botryosum (strain FD-172 SS1)</name>
    <dbReference type="NCBI Taxonomy" id="930990"/>
    <lineage>
        <taxon>Eukaryota</taxon>
        <taxon>Fungi</taxon>
        <taxon>Dikarya</taxon>
        <taxon>Basidiomycota</taxon>
        <taxon>Agaricomycotina</taxon>
        <taxon>Agaricomycetes</taxon>
        <taxon>Cantharellales</taxon>
        <taxon>Botryobasidiaceae</taxon>
        <taxon>Botryobasidium</taxon>
    </lineage>
</organism>